<dbReference type="Gene3D" id="3.40.350.10">
    <property type="entry name" value="Creatinase/prolidase N-terminal domain"/>
    <property type="match status" value="1"/>
</dbReference>
<evidence type="ECO:0000313" key="10">
    <source>
        <dbReference type="EMBL" id="CAE07021.1"/>
    </source>
</evidence>
<reference evidence="10 11" key="1">
    <citation type="journal article" date="2003" name="Nature">
        <title>The genome of a motile marine Synechococcus.</title>
        <authorList>
            <person name="Palenik B."/>
            <person name="Brahamsha B."/>
            <person name="Larimer F."/>
            <person name="Land M."/>
            <person name="Hauser L."/>
            <person name="Chain P."/>
            <person name="Lamerdin J."/>
            <person name="Regala W."/>
            <person name="Allen E.A."/>
            <person name="McCarren J."/>
            <person name="Paulsen I."/>
            <person name="Dufresne A."/>
            <person name="Partensky F."/>
            <person name="Webb E."/>
            <person name="Waterbury J."/>
        </authorList>
    </citation>
    <scope>NUCLEOTIDE SEQUENCE [LARGE SCALE GENOMIC DNA]</scope>
    <source>
        <strain evidence="10 11">WH8102</strain>
    </source>
</reference>
<dbReference type="STRING" id="84588.SYNW0506"/>
<dbReference type="SMART" id="SM01011">
    <property type="entry name" value="AMP_N"/>
    <property type="match status" value="1"/>
</dbReference>
<evidence type="ECO:0000256" key="3">
    <source>
        <dbReference type="ARBA" id="ARBA00008766"/>
    </source>
</evidence>
<dbReference type="RefSeq" id="WP_011127377.1">
    <property type="nucleotide sequence ID" value="NC_005070.1"/>
</dbReference>
<dbReference type="PROSITE" id="PS00491">
    <property type="entry name" value="PROLINE_PEPTIDASE"/>
    <property type="match status" value="1"/>
</dbReference>
<evidence type="ECO:0000256" key="6">
    <source>
        <dbReference type="ARBA" id="ARBA00022801"/>
    </source>
</evidence>
<gene>
    <name evidence="10" type="primary">pepP</name>
    <name evidence="10" type="ordered locus">SYNW0506</name>
</gene>
<feature type="domain" description="Aminopeptidase P N-terminal" evidence="9">
    <location>
        <begin position="4"/>
        <end position="138"/>
    </location>
</feature>
<dbReference type="GO" id="GO:0005829">
    <property type="term" value="C:cytosol"/>
    <property type="evidence" value="ECO:0007669"/>
    <property type="project" value="TreeGrafter"/>
</dbReference>
<dbReference type="InterPro" id="IPR036005">
    <property type="entry name" value="Creatinase/aminopeptidase-like"/>
</dbReference>
<dbReference type="PANTHER" id="PTHR43226">
    <property type="entry name" value="XAA-PRO AMINOPEPTIDASE 3"/>
    <property type="match status" value="1"/>
</dbReference>
<dbReference type="Pfam" id="PF05195">
    <property type="entry name" value="AMP_N"/>
    <property type="match status" value="1"/>
</dbReference>
<evidence type="ECO:0000256" key="5">
    <source>
        <dbReference type="ARBA" id="ARBA00022723"/>
    </source>
</evidence>
<dbReference type="Gene3D" id="3.90.230.10">
    <property type="entry name" value="Creatinase/methionine aminopeptidase superfamily"/>
    <property type="match status" value="1"/>
</dbReference>
<keyword evidence="10" id="KW-0645">Protease</keyword>
<evidence type="ECO:0000256" key="2">
    <source>
        <dbReference type="ARBA" id="ARBA00001936"/>
    </source>
</evidence>
<evidence type="ECO:0000256" key="7">
    <source>
        <dbReference type="ARBA" id="ARBA00023211"/>
    </source>
</evidence>
<dbReference type="SUPFAM" id="SSF55920">
    <property type="entry name" value="Creatinase/aminopeptidase"/>
    <property type="match status" value="1"/>
</dbReference>
<dbReference type="HOGENOM" id="CLU_017266_1_0_3"/>
<dbReference type="InterPro" id="IPR052433">
    <property type="entry name" value="X-Pro_dipept-like"/>
</dbReference>
<dbReference type="PANTHER" id="PTHR43226:SF4">
    <property type="entry name" value="XAA-PRO AMINOPEPTIDASE 3"/>
    <property type="match status" value="1"/>
</dbReference>
<dbReference type="InterPro" id="IPR001131">
    <property type="entry name" value="Peptidase_M24B_aminopep-P_CS"/>
</dbReference>
<organism evidence="10 11">
    <name type="scientific">Parasynechococcus marenigrum (strain WH8102)</name>
    <dbReference type="NCBI Taxonomy" id="84588"/>
    <lineage>
        <taxon>Bacteria</taxon>
        <taxon>Bacillati</taxon>
        <taxon>Cyanobacteriota</taxon>
        <taxon>Cyanophyceae</taxon>
        <taxon>Synechococcales</taxon>
        <taxon>Prochlorococcaceae</taxon>
        <taxon>Parasynechococcus</taxon>
        <taxon>Parasynechococcus marenigrum</taxon>
    </lineage>
</organism>
<comment type="similarity">
    <text evidence="3 8">Belongs to the peptidase M24B family.</text>
</comment>
<dbReference type="GO" id="GO:0070006">
    <property type="term" value="F:metalloaminopeptidase activity"/>
    <property type="evidence" value="ECO:0007669"/>
    <property type="project" value="InterPro"/>
</dbReference>
<name>Q7U8V3_PARMW</name>
<dbReference type="EMBL" id="BX569690">
    <property type="protein sequence ID" value="CAE07021.1"/>
    <property type="molecule type" value="Genomic_DNA"/>
</dbReference>
<dbReference type="SUPFAM" id="SSF53092">
    <property type="entry name" value="Creatinase/prolidase N-terminal domain"/>
    <property type="match status" value="1"/>
</dbReference>
<evidence type="ECO:0000313" key="11">
    <source>
        <dbReference type="Proteomes" id="UP000001422"/>
    </source>
</evidence>
<proteinExistence type="inferred from homology"/>
<keyword evidence="7" id="KW-0464">Manganese</keyword>
<comment type="cofactor">
    <cofactor evidence="2">
        <name>Mn(2+)</name>
        <dbReference type="ChEBI" id="CHEBI:29035"/>
    </cofactor>
</comment>
<evidence type="ECO:0000256" key="8">
    <source>
        <dbReference type="RuleBase" id="RU000590"/>
    </source>
</evidence>
<evidence type="ECO:0000259" key="9">
    <source>
        <dbReference type="SMART" id="SM01011"/>
    </source>
</evidence>
<accession>Q7U8V3</accession>
<dbReference type="Proteomes" id="UP000001422">
    <property type="component" value="Chromosome"/>
</dbReference>
<dbReference type="InterPro" id="IPR000994">
    <property type="entry name" value="Pept_M24"/>
</dbReference>
<dbReference type="InterPro" id="IPR007865">
    <property type="entry name" value="Aminopep_P_N"/>
</dbReference>
<keyword evidence="6 10" id="KW-0378">Hydrolase</keyword>
<dbReference type="InterPro" id="IPR029149">
    <property type="entry name" value="Creatin/AminoP/Spt16_N"/>
</dbReference>
<dbReference type="GO" id="GO:0030145">
    <property type="term" value="F:manganese ion binding"/>
    <property type="evidence" value="ECO:0007669"/>
    <property type="project" value="InterPro"/>
</dbReference>
<dbReference type="EC" id="3.4.11.9" evidence="4"/>
<dbReference type="AlphaFoldDB" id="Q7U8V3"/>
<dbReference type="eggNOG" id="COG0006">
    <property type="taxonomic scope" value="Bacteria"/>
</dbReference>
<comment type="catalytic activity">
    <reaction evidence="1">
        <text>Release of any N-terminal amino acid, including proline, that is linked to proline, even from a dipeptide or tripeptide.</text>
        <dbReference type="EC" id="3.4.11.9"/>
    </reaction>
</comment>
<evidence type="ECO:0000256" key="4">
    <source>
        <dbReference type="ARBA" id="ARBA00012574"/>
    </source>
</evidence>
<dbReference type="Pfam" id="PF00557">
    <property type="entry name" value="Peptidase_M24"/>
    <property type="match status" value="1"/>
</dbReference>
<keyword evidence="10" id="KW-0031">Aminopeptidase</keyword>
<keyword evidence="11" id="KW-1185">Reference proteome</keyword>
<dbReference type="CDD" id="cd01087">
    <property type="entry name" value="Prolidase"/>
    <property type="match status" value="1"/>
</dbReference>
<dbReference type="GO" id="GO:0006508">
    <property type="term" value="P:proteolysis"/>
    <property type="evidence" value="ECO:0007669"/>
    <property type="project" value="TreeGrafter"/>
</dbReference>
<evidence type="ECO:0000256" key="1">
    <source>
        <dbReference type="ARBA" id="ARBA00001424"/>
    </source>
</evidence>
<protein>
    <recommendedName>
        <fullName evidence="4">Xaa-Pro aminopeptidase</fullName>
        <ecNumber evidence="4">3.4.11.9</ecNumber>
    </recommendedName>
</protein>
<sequence length="442" mass="47874">MHDFDSSIHASRRQRFLDQLGAAAAVIPAAPLATHHADCEWPFRQDSDFFYLTGFDEPDAVALLLPHRPEGERFVLFVQPKDPAAEVWTGFRWGTEGAVERYGADIALPLDQLSARLPEFLDGAEAIAFRVGRHPAVEPLVLSAWGRQLDSYARCGAAALGLVAPTPILHRLRLRKEPHELDRMRLACRISAEAHELARGMTRPGMNESEVQAAIEAHFRAAGARGPAYGSIVAGGDNACVLHYTANTAGLQDGDLLLIDAGCSIADYYNGDITRTFPINGRFSAEQRDLYSLVLAAQEAAIAVVGPGGTAEQVHATALRVLVEGLVDLGLLVGEPDGIIEQGDYRHLYMHRTGHWLGLDVHDVGAYRLGEQPASLEPGMVLTVEPGLYISDRLAVPEGQPQIDDRWKGIGIRIEDDVAVTNGGHEVLTAAAQKSLAAMERS</sequence>
<dbReference type="KEGG" id="syw:SYNW0506"/>
<keyword evidence="5 8" id="KW-0479">Metal-binding</keyword>